<keyword evidence="3" id="KW-1185">Reference proteome</keyword>
<dbReference type="Proteomes" id="UP000317940">
    <property type="component" value="Unassembled WGS sequence"/>
</dbReference>
<evidence type="ECO:0000313" key="3">
    <source>
        <dbReference type="Proteomes" id="UP000317940"/>
    </source>
</evidence>
<evidence type="ECO:0000256" key="1">
    <source>
        <dbReference type="SAM" id="MobiDB-lite"/>
    </source>
</evidence>
<dbReference type="EMBL" id="VIWT01000001">
    <property type="protein sequence ID" value="TWF97220.1"/>
    <property type="molecule type" value="Genomic_DNA"/>
</dbReference>
<accession>A0A561UCY7</accession>
<sequence>MTTRQPAYGGTVSGEEAQVPGTGERERMSEDGSSARTRQLITDWLAEPPEVMDGVPGLAVPPATAADVVAAARRAVLGAADRGQPCPRAPRHLLPLAAAMVVDEHPSVRGWTHTQRVEVVSWVAVLIDRQGEGGVQVLLRLLNANAR</sequence>
<dbReference type="AlphaFoldDB" id="A0A561UCY7"/>
<gene>
    <name evidence="2" type="ORF">FHX73_111000</name>
</gene>
<reference evidence="2 3" key="1">
    <citation type="submission" date="2019-06" db="EMBL/GenBank/DDBJ databases">
        <title>Sequencing the genomes of 1000 actinobacteria strains.</title>
        <authorList>
            <person name="Klenk H.-P."/>
        </authorList>
    </citation>
    <scope>NUCLEOTIDE SEQUENCE [LARGE SCALE GENOMIC DNA]</scope>
    <source>
        <strain evidence="2 3">DSM 44826</strain>
    </source>
</reference>
<organism evidence="2 3">
    <name type="scientific">Kitasatospora viridis</name>
    <dbReference type="NCBI Taxonomy" id="281105"/>
    <lineage>
        <taxon>Bacteria</taxon>
        <taxon>Bacillati</taxon>
        <taxon>Actinomycetota</taxon>
        <taxon>Actinomycetes</taxon>
        <taxon>Kitasatosporales</taxon>
        <taxon>Streptomycetaceae</taxon>
        <taxon>Kitasatospora</taxon>
    </lineage>
</organism>
<comment type="caution">
    <text evidence="2">The sequence shown here is derived from an EMBL/GenBank/DDBJ whole genome shotgun (WGS) entry which is preliminary data.</text>
</comment>
<feature type="region of interest" description="Disordered" evidence="1">
    <location>
        <begin position="1"/>
        <end position="36"/>
    </location>
</feature>
<name>A0A561UCY7_9ACTN</name>
<protein>
    <submittedName>
        <fullName evidence="2">Uncharacterized protein</fullName>
    </submittedName>
</protein>
<proteinExistence type="predicted"/>
<evidence type="ECO:0000313" key="2">
    <source>
        <dbReference type="EMBL" id="TWF97220.1"/>
    </source>
</evidence>